<dbReference type="AlphaFoldDB" id="A0A9P7KK25"/>
<proteinExistence type="predicted"/>
<dbReference type="Proteomes" id="UP000717328">
    <property type="component" value="Unassembled WGS sequence"/>
</dbReference>
<organism evidence="2 3">
    <name type="scientific">Sphagnurus paluster</name>
    <dbReference type="NCBI Taxonomy" id="117069"/>
    <lineage>
        <taxon>Eukaryota</taxon>
        <taxon>Fungi</taxon>
        <taxon>Dikarya</taxon>
        <taxon>Basidiomycota</taxon>
        <taxon>Agaricomycotina</taxon>
        <taxon>Agaricomycetes</taxon>
        <taxon>Agaricomycetidae</taxon>
        <taxon>Agaricales</taxon>
        <taxon>Tricholomatineae</taxon>
        <taxon>Lyophyllaceae</taxon>
        <taxon>Sphagnurus</taxon>
    </lineage>
</organism>
<evidence type="ECO:0000313" key="3">
    <source>
        <dbReference type="Proteomes" id="UP000717328"/>
    </source>
</evidence>
<feature type="region of interest" description="Disordered" evidence="1">
    <location>
        <begin position="91"/>
        <end position="200"/>
    </location>
</feature>
<keyword evidence="3" id="KW-1185">Reference proteome</keyword>
<evidence type="ECO:0000313" key="2">
    <source>
        <dbReference type="EMBL" id="KAG5650221.1"/>
    </source>
</evidence>
<feature type="compositionally biased region" description="Polar residues" evidence="1">
    <location>
        <begin position="1"/>
        <end position="28"/>
    </location>
</feature>
<feature type="compositionally biased region" description="Low complexity" evidence="1">
    <location>
        <begin position="185"/>
        <end position="200"/>
    </location>
</feature>
<sequence length="200" mass="20292">MNPNGDKSNNPSGGVQSTQTAGGASPTQSGRSRSRSLSPGDSELEKINSVAGLGETIRGTALGVIGTETSPDHAKYEEIARLGRLETEQGLKMWRGIGDPDPQAGTGTGERSPPGYDANAPGQAASAHTSAGDQDRLARPSDVGEHKGSEGNGQPPGIQVGGKPAAGAYHHRDDGVSGVNPPSDAQNAQNVAPVAARDQK</sequence>
<feature type="compositionally biased region" description="Low complexity" evidence="1">
    <location>
        <begin position="29"/>
        <end position="38"/>
    </location>
</feature>
<reference evidence="2" key="2">
    <citation type="submission" date="2021-10" db="EMBL/GenBank/DDBJ databases">
        <title>Phylogenomics reveals ancestral predisposition of the termite-cultivated fungus Termitomyces towards a domesticated lifestyle.</title>
        <authorList>
            <person name="Auxier B."/>
            <person name="Grum-Grzhimaylo A."/>
            <person name="Cardenas M.E."/>
            <person name="Lodge J.D."/>
            <person name="Laessoe T."/>
            <person name="Pedersen O."/>
            <person name="Smith M.E."/>
            <person name="Kuyper T.W."/>
            <person name="Franco-Molano E.A."/>
            <person name="Baroni T.J."/>
            <person name="Aanen D.K."/>
        </authorList>
    </citation>
    <scope>NUCLEOTIDE SEQUENCE</scope>
    <source>
        <strain evidence="2">D49</strain>
    </source>
</reference>
<gene>
    <name evidence="2" type="ORF">H0H81_000264</name>
</gene>
<name>A0A9P7KK25_9AGAR</name>
<dbReference type="OrthoDB" id="2590867at2759"/>
<protein>
    <submittedName>
        <fullName evidence="2">Uncharacterized protein</fullName>
    </submittedName>
</protein>
<dbReference type="EMBL" id="JABCKI010000513">
    <property type="protein sequence ID" value="KAG5650221.1"/>
    <property type="molecule type" value="Genomic_DNA"/>
</dbReference>
<reference evidence="2" key="1">
    <citation type="submission" date="2021-02" db="EMBL/GenBank/DDBJ databases">
        <authorList>
            <person name="Nieuwenhuis M."/>
            <person name="Van De Peppel L.J.J."/>
        </authorList>
    </citation>
    <scope>NUCLEOTIDE SEQUENCE</scope>
    <source>
        <strain evidence="2">D49</strain>
    </source>
</reference>
<feature type="compositionally biased region" description="Basic and acidic residues" evidence="1">
    <location>
        <begin position="133"/>
        <end position="149"/>
    </location>
</feature>
<comment type="caution">
    <text evidence="2">The sequence shown here is derived from an EMBL/GenBank/DDBJ whole genome shotgun (WGS) entry which is preliminary data.</text>
</comment>
<feature type="region of interest" description="Disordered" evidence="1">
    <location>
        <begin position="1"/>
        <end position="57"/>
    </location>
</feature>
<accession>A0A9P7KK25</accession>
<evidence type="ECO:0000256" key="1">
    <source>
        <dbReference type="SAM" id="MobiDB-lite"/>
    </source>
</evidence>